<dbReference type="InterPro" id="IPR025748">
    <property type="entry name" value="PrcB_C_dom"/>
</dbReference>
<keyword evidence="4" id="KW-1185">Reference proteome</keyword>
<protein>
    <submittedName>
        <fullName evidence="3">Protease complex subunit PrcB family protein</fullName>
    </submittedName>
</protein>
<sequence length="208" mass="23514">MRRKVIVSLVAIISITSTIAIAPIVSAKDEIKAIPISHSLIEKEDENHNLVICPAKLGDSVEYDKIFGQGIPKEFNEIIEACKYNKGYLQYRQKDSSDIYVAILGGEKPNPAYGIEVKSVEENNGTININVEEIIPSPYIKIAQVISYPYTVIKIKDTGNKIIIRDNLGKVYKDSRLRHEENDIIKEKENNLNNFIFRGLLNIFLPIK</sequence>
<feature type="signal peptide" evidence="1">
    <location>
        <begin position="1"/>
        <end position="22"/>
    </location>
</feature>
<gene>
    <name evidence="3" type="ORF">HGG79_09875</name>
</gene>
<evidence type="ECO:0000313" key="4">
    <source>
        <dbReference type="Proteomes" id="UP000563151"/>
    </source>
</evidence>
<name>A0A923J1U6_CLOTT</name>
<dbReference type="Pfam" id="PF14343">
    <property type="entry name" value="PrcB_C"/>
    <property type="match status" value="1"/>
</dbReference>
<reference evidence="3 4" key="1">
    <citation type="submission" date="2020-04" db="EMBL/GenBank/DDBJ databases">
        <title>Genomic insights into acetone-butanol-ethanol (ABE) fermentation by sequencing solventogenic clostridia strains.</title>
        <authorList>
            <person name="Brown S."/>
        </authorList>
    </citation>
    <scope>NUCLEOTIDE SEQUENCE [LARGE SCALE GENOMIC DNA]</scope>
    <source>
        <strain evidence="3 4">DJ011</strain>
    </source>
</reference>
<accession>A0A923J1U6</accession>
<keyword evidence="3" id="KW-0378">Hydrolase</keyword>
<evidence type="ECO:0000256" key="1">
    <source>
        <dbReference type="SAM" id="SignalP"/>
    </source>
</evidence>
<feature type="chain" id="PRO_5039127706" evidence="1">
    <location>
        <begin position="23"/>
        <end position="208"/>
    </location>
</feature>
<dbReference type="EMBL" id="JAAZWO010000010">
    <property type="protein sequence ID" value="MBC2398080.1"/>
    <property type="molecule type" value="Genomic_DNA"/>
</dbReference>
<organism evidence="3 4">
    <name type="scientific">Clostridium tetanomorphum</name>
    <dbReference type="NCBI Taxonomy" id="1553"/>
    <lineage>
        <taxon>Bacteria</taxon>
        <taxon>Bacillati</taxon>
        <taxon>Bacillota</taxon>
        <taxon>Clostridia</taxon>
        <taxon>Eubacteriales</taxon>
        <taxon>Clostridiaceae</taxon>
        <taxon>Clostridium</taxon>
    </lineage>
</organism>
<keyword evidence="3" id="KW-0645">Protease</keyword>
<dbReference type="RefSeq" id="WP_051593068.1">
    <property type="nucleotide sequence ID" value="NZ_JAAZWO010000010.1"/>
</dbReference>
<keyword evidence="1" id="KW-0732">Signal</keyword>
<evidence type="ECO:0000259" key="2">
    <source>
        <dbReference type="Pfam" id="PF14343"/>
    </source>
</evidence>
<feature type="domain" description="PrcB C-terminal" evidence="2">
    <location>
        <begin position="99"/>
        <end position="156"/>
    </location>
</feature>
<dbReference type="Proteomes" id="UP000563151">
    <property type="component" value="Unassembled WGS sequence"/>
</dbReference>
<comment type="caution">
    <text evidence="3">The sequence shown here is derived from an EMBL/GenBank/DDBJ whole genome shotgun (WGS) entry which is preliminary data.</text>
</comment>
<proteinExistence type="predicted"/>
<evidence type="ECO:0000313" key="3">
    <source>
        <dbReference type="EMBL" id="MBC2398080.1"/>
    </source>
</evidence>
<dbReference type="GO" id="GO:0008233">
    <property type="term" value="F:peptidase activity"/>
    <property type="evidence" value="ECO:0007669"/>
    <property type="project" value="UniProtKB-KW"/>
</dbReference>
<dbReference type="AlphaFoldDB" id="A0A923J1U6"/>
<dbReference type="GO" id="GO:0006508">
    <property type="term" value="P:proteolysis"/>
    <property type="evidence" value="ECO:0007669"/>
    <property type="project" value="UniProtKB-KW"/>
</dbReference>